<evidence type="ECO:0000313" key="3">
    <source>
        <dbReference type="Proteomes" id="UP000245506"/>
    </source>
</evidence>
<keyword evidence="1" id="KW-1133">Transmembrane helix</keyword>
<keyword evidence="1" id="KW-0812">Transmembrane</keyword>
<gene>
    <name evidence="2" type="ORF">DKT75_02005</name>
</gene>
<dbReference type="Pfam" id="PF16137">
    <property type="entry name" value="DUF4845"/>
    <property type="match status" value="1"/>
</dbReference>
<dbReference type="AlphaFoldDB" id="A0A317CKU2"/>
<feature type="transmembrane region" description="Helical" evidence="1">
    <location>
        <begin position="12"/>
        <end position="31"/>
    </location>
</feature>
<evidence type="ECO:0000256" key="1">
    <source>
        <dbReference type="SAM" id="Phobius"/>
    </source>
</evidence>
<reference evidence="2 3" key="1">
    <citation type="submission" date="2018-05" db="EMBL/GenBank/DDBJ databases">
        <title>Leucothrix arctica sp. nov., isolated from Arctic seawater.</title>
        <authorList>
            <person name="Choi A."/>
            <person name="Baek K."/>
        </authorList>
    </citation>
    <scope>NUCLEOTIDE SEQUENCE [LARGE SCALE GENOMIC DNA]</scope>
    <source>
        <strain evidence="2 3">IMCC9719</strain>
    </source>
</reference>
<proteinExistence type="predicted"/>
<organism evidence="2 3">
    <name type="scientific">Leucothrix arctica</name>
    <dbReference type="NCBI Taxonomy" id="1481894"/>
    <lineage>
        <taxon>Bacteria</taxon>
        <taxon>Pseudomonadati</taxon>
        <taxon>Pseudomonadota</taxon>
        <taxon>Gammaproteobacteria</taxon>
        <taxon>Thiotrichales</taxon>
        <taxon>Thiotrichaceae</taxon>
        <taxon>Leucothrix</taxon>
    </lineage>
</organism>
<dbReference type="OrthoDB" id="5734946at2"/>
<dbReference type="EMBL" id="QGKL01000009">
    <property type="protein sequence ID" value="PWQ98959.1"/>
    <property type="molecule type" value="Genomic_DNA"/>
</dbReference>
<dbReference type="InterPro" id="IPR032314">
    <property type="entry name" value="DUF4845"/>
</dbReference>
<dbReference type="Proteomes" id="UP000245506">
    <property type="component" value="Unassembled WGS sequence"/>
</dbReference>
<keyword evidence="3" id="KW-1185">Reference proteome</keyword>
<protein>
    <recommendedName>
        <fullName evidence="4">DUF4845 domain-containing protein</fullName>
    </recommendedName>
</protein>
<evidence type="ECO:0000313" key="2">
    <source>
        <dbReference type="EMBL" id="PWQ98959.1"/>
    </source>
</evidence>
<dbReference type="RefSeq" id="WP_109821765.1">
    <property type="nucleotide sequence ID" value="NZ_QGKL01000009.1"/>
</dbReference>
<keyword evidence="1" id="KW-0472">Membrane</keyword>
<evidence type="ECO:0008006" key="4">
    <source>
        <dbReference type="Google" id="ProtNLM"/>
    </source>
</evidence>
<comment type="caution">
    <text evidence="2">The sequence shown here is derived from an EMBL/GenBank/DDBJ whole genome shotgun (WGS) entry which is preliminary data.</text>
</comment>
<name>A0A317CKU2_9GAMM</name>
<accession>A0A317CKU2</accession>
<sequence length="139" mass="15481">MKKSQHKQQGATLISWLIGISVGILIISAGLKVGPSYLEFNSVRSLMNNIAADAGSEKANRRELMAKVEKHLNINNLADLEKAYYSSKGSKDNPFQIVKLKKSNKRELTVEYEVKKTWLGNLSFLIDHKYAVELGSSGK</sequence>